<dbReference type="AlphaFoldDB" id="A0A414PRG7"/>
<evidence type="ECO:0000313" key="1">
    <source>
        <dbReference type="EMBL" id="RHF71091.1"/>
    </source>
</evidence>
<reference evidence="1 2" key="1">
    <citation type="submission" date="2018-08" db="EMBL/GenBank/DDBJ databases">
        <title>A genome reference for cultivated species of the human gut microbiota.</title>
        <authorList>
            <person name="Zou Y."/>
            <person name="Xue W."/>
            <person name="Luo G."/>
        </authorList>
    </citation>
    <scope>NUCLEOTIDE SEQUENCE [LARGE SCALE GENOMIC DNA]</scope>
    <source>
        <strain evidence="1 2">AM25-1</strain>
    </source>
</reference>
<gene>
    <name evidence="1" type="ORF">DW663_09235</name>
</gene>
<dbReference type="Proteomes" id="UP000284676">
    <property type="component" value="Unassembled WGS sequence"/>
</dbReference>
<dbReference type="RefSeq" id="WP_118234549.1">
    <property type="nucleotide sequence ID" value="NZ_CAEUHP010000001.1"/>
</dbReference>
<comment type="caution">
    <text evidence="1">The sequence shown here is derived from an EMBL/GenBank/DDBJ whole genome shotgun (WGS) entry which is preliminary data.</text>
</comment>
<evidence type="ECO:0000313" key="2">
    <source>
        <dbReference type="Proteomes" id="UP000284676"/>
    </source>
</evidence>
<protein>
    <submittedName>
        <fullName evidence="1">Uncharacterized protein</fullName>
    </submittedName>
</protein>
<sequence>MAKRIPKEIKSKIQQEYELGIDLIELAIKYKVNYGTLRHIASKNEWQKNRVADLAWLKELEKLSDKLAKKRESKKQEYKAITQALLNDLKTLEGLEDREYIIDEDTSKSFAESKATALKIRASAIKEIYSIDKELHNILTTDEEVTLKTKAIKYLELKERIINSVTNIEPNEDGDVIID</sequence>
<name>A0A414PRG7_FUSMR</name>
<accession>A0A414PRG7</accession>
<proteinExistence type="predicted"/>
<organism evidence="1 2">
    <name type="scientific">Fusobacterium mortiferum</name>
    <dbReference type="NCBI Taxonomy" id="850"/>
    <lineage>
        <taxon>Bacteria</taxon>
        <taxon>Fusobacteriati</taxon>
        <taxon>Fusobacteriota</taxon>
        <taxon>Fusobacteriia</taxon>
        <taxon>Fusobacteriales</taxon>
        <taxon>Fusobacteriaceae</taxon>
        <taxon>Fusobacterium</taxon>
    </lineage>
</organism>
<dbReference type="EMBL" id="QRHL01000018">
    <property type="protein sequence ID" value="RHF71091.1"/>
    <property type="molecule type" value="Genomic_DNA"/>
</dbReference>